<protein>
    <submittedName>
        <fullName evidence="2">Potassium transporter KefB</fullName>
    </submittedName>
</protein>
<evidence type="ECO:0000313" key="3">
    <source>
        <dbReference type="Proteomes" id="UP000477386"/>
    </source>
</evidence>
<comment type="caution">
    <text evidence="2">The sequence shown here is derived from an EMBL/GenBank/DDBJ whole genome shotgun (WGS) entry which is preliminary data.</text>
</comment>
<proteinExistence type="predicted"/>
<keyword evidence="1" id="KW-1133">Transmembrane helix</keyword>
<evidence type="ECO:0000313" key="2">
    <source>
        <dbReference type="EMBL" id="NEU65799.1"/>
    </source>
</evidence>
<accession>A0A6M0IC70</accession>
<feature type="transmembrane region" description="Helical" evidence="1">
    <location>
        <begin position="49"/>
        <end position="72"/>
    </location>
</feature>
<feature type="transmembrane region" description="Helical" evidence="1">
    <location>
        <begin position="84"/>
        <end position="106"/>
    </location>
</feature>
<keyword evidence="1" id="KW-0812">Transmembrane</keyword>
<keyword evidence="1" id="KW-0472">Membrane</keyword>
<dbReference type="AlphaFoldDB" id="A0A6M0IC70"/>
<feature type="transmembrane region" description="Helical" evidence="1">
    <location>
        <begin position="21"/>
        <end position="37"/>
    </location>
</feature>
<organism evidence="2 3">
    <name type="scientific">Spirosoma agri</name>
    <dbReference type="NCBI Taxonomy" id="1987381"/>
    <lineage>
        <taxon>Bacteria</taxon>
        <taxon>Pseudomonadati</taxon>
        <taxon>Bacteroidota</taxon>
        <taxon>Cytophagia</taxon>
        <taxon>Cytophagales</taxon>
        <taxon>Cytophagaceae</taxon>
        <taxon>Spirosoma</taxon>
    </lineage>
</organism>
<evidence type="ECO:0000256" key="1">
    <source>
        <dbReference type="SAM" id="Phobius"/>
    </source>
</evidence>
<keyword evidence="3" id="KW-1185">Reference proteome</keyword>
<name>A0A6M0IC70_9BACT</name>
<dbReference type="EMBL" id="JAAGNZ010000001">
    <property type="protein sequence ID" value="NEU65799.1"/>
    <property type="molecule type" value="Genomic_DNA"/>
</dbReference>
<sequence>MAMKNESTIQPIHPAPLGKRMVQGAGVALLLIAFFLFKSGEPNPEWGKLWMIKPLLMVPVAGAMGGAFYYFMDYLRYQGGWKKLIATVLSLIGYIFALWIGTVLGLNGTMWN</sequence>
<reference evidence="2 3" key="1">
    <citation type="submission" date="2020-02" db="EMBL/GenBank/DDBJ databases">
        <title>Draft genome sequence of two Spirosoma agri KCTC 52727 and Spirosoma terrae KCTC 52035.</title>
        <authorList>
            <person name="Rojas J."/>
            <person name="Ambika Manirajan B."/>
            <person name="Ratering S."/>
            <person name="Suarez C."/>
            <person name="Schnell S."/>
        </authorList>
    </citation>
    <scope>NUCLEOTIDE SEQUENCE [LARGE SCALE GENOMIC DNA]</scope>
    <source>
        <strain evidence="2 3">KCTC 52727</strain>
    </source>
</reference>
<gene>
    <name evidence="2" type="ORF">GK091_02825</name>
</gene>
<dbReference type="Proteomes" id="UP000477386">
    <property type="component" value="Unassembled WGS sequence"/>
</dbReference>